<dbReference type="SMART" id="SM00332">
    <property type="entry name" value="PP2Cc"/>
    <property type="match status" value="1"/>
</dbReference>
<dbReference type="Pfam" id="PF13672">
    <property type="entry name" value="PP2C_2"/>
    <property type="match status" value="1"/>
</dbReference>
<dbReference type="Proteomes" id="UP000292136">
    <property type="component" value="Unassembled WGS sequence"/>
</dbReference>
<comment type="caution">
    <text evidence="2">The sequence shown here is derived from an EMBL/GenBank/DDBJ whole genome shotgun (WGS) entry which is preliminary data.</text>
</comment>
<proteinExistence type="predicted"/>
<dbReference type="SUPFAM" id="SSF81606">
    <property type="entry name" value="PP2C-like"/>
    <property type="match status" value="1"/>
</dbReference>
<accession>A0ABY0IMH8</accession>
<keyword evidence="3" id="KW-1185">Reference proteome</keyword>
<dbReference type="NCBIfam" id="NF033484">
    <property type="entry name" value="Stp1_PP2C_phos"/>
    <property type="match status" value="1"/>
</dbReference>
<sequence>MHKSLSEALEIAVKTDPGMVRGHNEDAVFANPHLGLAILADGMGGYNAGEVASGMATTLLSGEIEEGLILKGAWEVEPDGEPYANALLRERIATANSAIYHAAQSQPQYAGMGTTLVLALFADNVVTVAHIGDSRLYRLRGEEFVRVTRDHSLLQEQLDSGMLTPEQARLSMNKNLVTRALGVDPEVEPEIRSYPVLPGDIFLLCSDGLNDMVEDEEIGLTLQTLSANLELAATQLIQMANDNGGRDNVSVILVKVLRDFAAPRGWWSRFLAWLK</sequence>
<name>A0ABY0IMH8_9RHOO</name>
<dbReference type="PROSITE" id="PS51746">
    <property type="entry name" value="PPM_2"/>
    <property type="match status" value="1"/>
</dbReference>
<reference evidence="2 3" key="1">
    <citation type="submission" date="2019-02" db="EMBL/GenBank/DDBJ databases">
        <title>Genomic Encyclopedia of Type Strains, Phase IV (KMG-IV): sequencing the most valuable type-strain genomes for metagenomic binning, comparative biology and taxonomic classification.</title>
        <authorList>
            <person name="Goeker M."/>
        </authorList>
    </citation>
    <scope>NUCLEOTIDE SEQUENCE [LARGE SCALE GENOMIC DNA]</scope>
    <source>
        <strain evidence="2 3">DSM 21223</strain>
    </source>
</reference>
<dbReference type="PANTHER" id="PTHR47992">
    <property type="entry name" value="PROTEIN PHOSPHATASE"/>
    <property type="match status" value="1"/>
</dbReference>
<dbReference type="InterPro" id="IPR036457">
    <property type="entry name" value="PPM-type-like_dom_sf"/>
</dbReference>
<evidence type="ECO:0000313" key="2">
    <source>
        <dbReference type="EMBL" id="RZT75859.1"/>
    </source>
</evidence>
<evidence type="ECO:0000259" key="1">
    <source>
        <dbReference type="PROSITE" id="PS51746"/>
    </source>
</evidence>
<dbReference type="InterPro" id="IPR001932">
    <property type="entry name" value="PPM-type_phosphatase-like_dom"/>
</dbReference>
<dbReference type="CDD" id="cd00143">
    <property type="entry name" value="PP2Cc"/>
    <property type="match status" value="1"/>
</dbReference>
<evidence type="ECO:0000313" key="3">
    <source>
        <dbReference type="Proteomes" id="UP000292136"/>
    </source>
</evidence>
<dbReference type="SMART" id="SM00331">
    <property type="entry name" value="PP2C_SIG"/>
    <property type="match status" value="1"/>
</dbReference>
<feature type="domain" description="PPM-type phosphatase" evidence="1">
    <location>
        <begin position="10"/>
        <end position="256"/>
    </location>
</feature>
<gene>
    <name evidence="2" type="ORF">EV678_3046</name>
</gene>
<dbReference type="Gene3D" id="3.60.40.10">
    <property type="entry name" value="PPM-type phosphatase domain"/>
    <property type="match status" value="1"/>
</dbReference>
<organism evidence="2 3">
    <name type="scientific">Azospira oryzae</name>
    <dbReference type="NCBI Taxonomy" id="146939"/>
    <lineage>
        <taxon>Bacteria</taxon>
        <taxon>Pseudomonadati</taxon>
        <taxon>Pseudomonadota</taxon>
        <taxon>Betaproteobacteria</taxon>
        <taxon>Rhodocyclales</taxon>
        <taxon>Rhodocyclaceae</taxon>
        <taxon>Azospira</taxon>
    </lineage>
</organism>
<dbReference type="EMBL" id="SHKM01000003">
    <property type="protein sequence ID" value="RZT75859.1"/>
    <property type="molecule type" value="Genomic_DNA"/>
</dbReference>
<dbReference type="RefSeq" id="WP_014236546.1">
    <property type="nucleotide sequence ID" value="NZ_SHKM01000003.1"/>
</dbReference>
<protein>
    <submittedName>
        <fullName evidence="2">Protein phosphatase</fullName>
    </submittedName>
</protein>
<dbReference type="InterPro" id="IPR015655">
    <property type="entry name" value="PP2C"/>
</dbReference>